<dbReference type="Proteomes" id="UP000596742">
    <property type="component" value="Unassembled WGS sequence"/>
</dbReference>
<name>A0A8B6F404_MYTGA</name>
<evidence type="ECO:0000313" key="1">
    <source>
        <dbReference type="EMBL" id="VDI43183.1"/>
    </source>
</evidence>
<proteinExistence type="predicted"/>
<accession>A0A8B6F404</accession>
<dbReference type="AlphaFoldDB" id="A0A8B6F404"/>
<keyword evidence="2" id="KW-1185">Reference proteome</keyword>
<gene>
    <name evidence="1" type="ORF">MGAL_10B072220</name>
</gene>
<dbReference type="InterPro" id="IPR018490">
    <property type="entry name" value="cNMP-bd_dom_sf"/>
</dbReference>
<comment type="caution">
    <text evidence="1">The sequence shown here is derived from an EMBL/GenBank/DDBJ whole genome shotgun (WGS) entry which is preliminary data.</text>
</comment>
<sequence length="338" mass="39229">RGDIIAKETHYFDWIIVVKSGSISVLKKLKKVSPFEWKNKVKTEFVSEKQKRDMADQKDMNRRQALTELNIPTRNAQTDDEYLEEFPGKYKIFKHPINAIEYIDMTNGKYMESVPEVPSNRSSFSLPDIASENKGTKHSRSSFQNIQTLYLPTLSEDTEGSVDYAYNTRQNKKEVGTGKLLLSTDTRRKESIIELEREMIGFQEEKLTFRDDIDTGIKRKDPDHITEADLKPEFVNIQTLTKGQVFGLADLILEPQPNFCVVSNGADCILIDKHFYMQHTTDHLKNRLRNELCPYPSEEEMQSRLQNTVDWESYRSDIMLQTVNTVKPKRPTKQVIHV</sequence>
<organism evidence="1 2">
    <name type="scientific">Mytilus galloprovincialis</name>
    <name type="common">Mediterranean mussel</name>
    <dbReference type="NCBI Taxonomy" id="29158"/>
    <lineage>
        <taxon>Eukaryota</taxon>
        <taxon>Metazoa</taxon>
        <taxon>Spiralia</taxon>
        <taxon>Lophotrochozoa</taxon>
        <taxon>Mollusca</taxon>
        <taxon>Bivalvia</taxon>
        <taxon>Autobranchia</taxon>
        <taxon>Pteriomorphia</taxon>
        <taxon>Mytilida</taxon>
        <taxon>Mytiloidea</taxon>
        <taxon>Mytilidae</taxon>
        <taxon>Mytilinae</taxon>
        <taxon>Mytilus</taxon>
    </lineage>
</organism>
<dbReference type="SUPFAM" id="SSF51206">
    <property type="entry name" value="cAMP-binding domain-like"/>
    <property type="match status" value="1"/>
</dbReference>
<dbReference type="OrthoDB" id="166212at2759"/>
<feature type="non-terminal residue" evidence="1">
    <location>
        <position position="338"/>
    </location>
</feature>
<evidence type="ECO:0008006" key="3">
    <source>
        <dbReference type="Google" id="ProtNLM"/>
    </source>
</evidence>
<dbReference type="PANTHER" id="PTHR23011">
    <property type="entry name" value="CYCLIC NUCLEOTIDE-BINDING DOMAIN CONTAINING PROTEIN"/>
    <property type="match status" value="1"/>
</dbReference>
<evidence type="ECO:0000313" key="2">
    <source>
        <dbReference type="Proteomes" id="UP000596742"/>
    </source>
</evidence>
<dbReference type="EMBL" id="UYJE01006115">
    <property type="protein sequence ID" value="VDI43183.1"/>
    <property type="molecule type" value="Genomic_DNA"/>
</dbReference>
<protein>
    <recommendedName>
        <fullName evidence="3">Cyclic nucleotide-binding domain-containing protein</fullName>
    </recommendedName>
</protein>
<dbReference type="PANTHER" id="PTHR23011:SF28">
    <property type="entry name" value="CYCLIC NUCLEOTIDE-BINDING DOMAIN CONTAINING PROTEIN"/>
    <property type="match status" value="1"/>
</dbReference>
<reference evidence="1" key="1">
    <citation type="submission" date="2018-11" db="EMBL/GenBank/DDBJ databases">
        <authorList>
            <person name="Alioto T."/>
            <person name="Alioto T."/>
        </authorList>
    </citation>
    <scope>NUCLEOTIDE SEQUENCE</scope>
</reference>